<name>A0A4Q7V5T5_PSEST</name>
<comment type="caution">
    <text evidence="2">The sequence shown here is derived from an EMBL/GenBank/DDBJ whole genome shotgun (WGS) entry which is preliminary data.</text>
</comment>
<keyword evidence="1" id="KW-1133">Transmembrane helix</keyword>
<organism evidence="2 3">
    <name type="scientific">Pseudonocardia sediminis</name>
    <dbReference type="NCBI Taxonomy" id="1397368"/>
    <lineage>
        <taxon>Bacteria</taxon>
        <taxon>Bacillati</taxon>
        <taxon>Actinomycetota</taxon>
        <taxon>Actinomycetes</taxon>
        <taxon>Pseudonocardiales</taxon>
        <taxon>Pseudonocardiaceae</taxon>
        <taxon>Pseudonocardia</taxon>
    </lineage>
</organism>
<keyword evidence="1" id="KW-0812">Transmembrane</keyword>
<keyword evidence="3" id="KW-1185">Reference proteome</keyword>
<feature type="transmembrane region" description="Helical" evidence="1">
    <location>
        <begin position="119"/>
        <end position="139"/>
    </location>
</feature>
<reference evidence="2 3" key="1">
    <citation type="submission" date="2019-02" db="EMBL/GenBank/DDBJ databases">
        <title>Sequencing the genomes of 1000 actinobacteria strains.</title>
        <authorList>
            <person name="Klenk H.-P."/>
        </authorList>
    </citation>
    <scope>NUCLEOTIDE SEQUENCE [LARGE SCALE GENOMIC DNA]</scope>
    <source>
        <strain evidence="2 3">DSM 45779</strain>
    </source>
</reference>
<dbReference type="AlphaFoldDB" id="A0A4Q7V5T5"/>
<feature type="transmembrane region" description="Helical" evidence="1">
    <location>
        <begin position="49"/>
        <end position="68"/>
    </location>
</feature>
<evidence type="ECO:0000313" key="2">
    <source>
        <dbReference type="EMBL" id="RZT88864.1"/>
    </source>
</evidence>
<proteinExistence type="predicted"/>
<keyword evidence="1" id="KW-0472">Membrane</keyword>
<evidence type="ECO:0000256" key="1">
    <source>
        <dbReference type="SAM" id="Phobius"/>
    </source>
</evidence>
<sequence>MSVIGHPSARAEHPDRTAPDGLGAALIGLGVLGILGSAVQLAAPGSAHLLPWGATILLATAAALLTLPRVGRPGRHAARALSLIVLVSAATAVAEHLAAGPGVPVGSFTHSWYGGGTAPLAPGLLGQSALLLLLASLRAGPQLGRFGRRVAGRLRRGADRG</sequence>
<dbReference type="RefSeq" id="WP_130292968.1">
    <property type="nucleotide sequence ID" value="NZ_SHKL01000001.1"/>
</dbReference>
<protein>
    <submittedName>
        <fullName evidence="2">Uncharacterized protein</fullName>
    </submittedName>
</protein>
<evidence type="ECO:0000313" key="3">
    <source>
        <dbReference type="Proteomes" id="UP000291591"/>
    </source>
</evidence>
<dbReference type="EMBL" id="SHKL01000001">
    <property type="protein sequence ID" value="RZT88864.1"/>
    <property type="molecule type" value="Genomic_DNA"/>
</dbReference>
<dbReference type="Proteomes" id="UP000291591">
    <property type="component" value="Unassembled WGS sequence"/>
</dbReference>
<feature type="transmembrane region" description="Helical" evidence="1">
    <location>
        <begin position="21"/>
        <end position="43"/>
    </location>
</feature>
<gene>
    <name evidence="2" type="ORF">EV383_5817</name>
</gene>
<feature type="transmembrane region" description="Helical" evidence="1">
    <location>
        <begin position="80"/>
        <end position="99"/>
    </location>
</feature>
<accession>A0A4Q7V5T5</accession>